<dbReference type="InterPro" id="IPR000709">
    <property type="entry name" value="Leu_Ile_Val-bd"/>
</dbReference>
<dbReference type="InterPro" id="IPR028081">
    <property type="entry name" value="Leu-bd"/>
</dbReference>
<protein>
    <submittedName>
        <fullName evidence="7">ABC transporter substrate-binding protein</fullName>
    </submittedName>
</protein>
<accession>A0A6P1ZJ24</accession>
<dbReference type="InterPro" id="IPR028082">
    <property type="entry name" value="Peripla_BP_I"/>
</dbReference>
<evidence type="ECO:0000313" key="7">
    <source>
        <dbReference type="EMBL" id="TVM35691.1"/>
    </source>
</evidence>
<dbReference type="Pfam" id="PF13458">
    <property type="entry name" value="Peripla_BP_6"/>
    <property type="match status" value="1"/>
</dbReference>
<dbReference type="PRINTS" id="PR00337">
    <property type="entry name" value="LEUILEVALBP"/>
</dbReference>
<feature type="signal peptide" evidence="5">
    <location>
        <begin position="1"/>
        <end position="22"/>
    </location>
</feature>
<dbReference type="GO" id="GO:0006865">
    <property type="term" value="P:amino acid transport"/>
    <property type="evidence" value="ECO:0007669"/>
    <property type="project" value="UniProtKB-KW"/>
</dbReference>
<dbReference type="PANTHER" id="PTHR30483">
    <property type="entry name" value="LEUCINE-SPECIFIC-BINDING PROTEIN"/>
    <property type="match status" value="1"/>
</dbReference>
<evidence type="ECO:0000256" key="1">
    <source>
        <dbReference type="ARBA" id="ARBA00010062"/>
    </source>
</evidence>
<evidence type="ECO:0000256" key="5">
    <source>
        <dbReference type="SAM" id="SignalP"/>
    </source>
</evidence>
<sequence length="389" mass="41342">MLFKKILITCMLCLLTAGTVDSADIQPIKIGGLFAESGKVAFVGTASRLVAEMTLKEINDNGGILGRPVKMVVYDTESDPNVALRMARELVEKDDVLAIIGPTSTGSGMAIKKYTEEQGIPTIMTVGGDPVIAGGKFGPYTWTFKVPQRSSVAVRKIYQYLQSKGVSSVALLTATDGFGQDGLRHLKSLAGEYGMTVTAEETMDPQAMDFSAQAFKLSMAQPQAVIIWTIGPAGAVATKNFSNLPGEKPLLVQCHGQPGPKFLELAGQAAEGVVMPGTKIMAPGYLADDDPQKPVILKFIDDYTAQGYGKEFPLNTHSGYAFDAITLLKAGLEKAGTPERAALRDSLEQLQGVVGVSGVFSLTPEDHNGLGTDSMMVLEVKDGAYRPAE</sequence>
<dbReference type="PANTHER" id="PTHR30483:SF38">
    <property type="entry name" value="BLR7848 PROTEIN"/>
    <property type="match status" value="1"/>
</dbReference>
<dbReference type="Gene3D" id="3.40.50.2300">
    <property type="match status" value="2"/>
</dbReference>
<evidence type="ECO:0000313" key="8">
    <source>
        <dbReference type="Proteomes" id="UP000434052"/>
    </source>
</evidence>
<dbReference type="OrthoDB" id="9791590at2"/>
<evidence type="ECO:0000259" key="6">
    <source>
        <dbReference type="Pfam" id="PF13458"/>
    </source>
</evidence>
<evidence type="ECO:0000256" key="4">
    <source>
        <dbReference type="ARBA" id="ARBA00022970"/>
    </source>
</evidence>
<dbReference type="SUPFAM" id="SSF53822">
    <property type="entry name" value="Periplasmic binding protein-like I"/>
    <property type="match status" value="1"/>
</dbReference>
<reference evidence="7 8" key="1">
    <citation type="submission" date="2018-06" db="EMBL/GenBank/DDBJ databases">
        <title>Complete genome of Desulfovibrio marinus P48SEP.</title>
        <authorList>
            <person name="Crispim J.S."/>
            <person name="Vidigal P.M.P."/>
            <person name="Silva L.C.F."/>
            <person name="Araujo L.C."/>
            <person name="Laguardia C.N."/>
            <person name="Dias R.S."/>
            <person name="Sousa M.P."/>
            <person name="Paula S.O."/>
            <person name="Silva C."/>
        </authorList>
    </citation>
    <scope>NUCLEOTIDE SEQUENCE [LARGE SCALE GENOMIC DNA]</scope>
    <source>
        <strain evidence="7 8">P48SEP</strain>
    </source>
</reference>
<keyword evidence="2" id="KW-0813">Transport</keyword>
<organism evidence="7 8">
    <name type="scientific">Oceanidesulfovibrio marinus</name>
    <dbReference type="NCBI Taxonomy" id="370038"/>
    <lineage>
        <taxon>Bacteria</taxon>
        <taxon>Pseudomonadati</taxon>
        <taxon>Thermodesulfobacteriota</taxon>
        <taxon>Desulfovibrionia</taxon>
        <taxon>Desulfovibrionales</taxon>
        <taxon>Desulfovibrionaceae</taxon>
        <taxon>Oceanidesulfovibrio</taxon>
    </lineage>
</organism>
<proteinExistence type="inferred from homology"/>
<gene>
    <name evidence="7" type="ORF">DQK91_03225</name>
</gene>
<dbReference type="RefSeq" id="WP_144234019.1">
    <property type="nucleotide sequence ID" value="NZ_QMIF01000002.1"/>
</dbReference>
<feature type="chain" id="PRO_5026699374" evidence="5">
    <location>
        <begin position="23"/>
        <end position="389"/>
    </location>
</feature>
<name>A0A6P1ZJ24_9BACT</name>
<dbReference type="InterPro" id="IPR051010">
    <property type="entry name" value="BCAA_transport"/>
</dbReference>
<keyword evidence="4" id="KW-0029">Amino-acid transport</keyword>
<evidence type="ECO:0000256" key="2">
    <source>
        <dbReference type="ARBA" id="ARBA00022448"/>
    </source>
</evidence>
<evidence type="ECO:0000256" key="3">
    <source>
        <dbReference type="ARBA" id="ARBA00022729"/>
    </source>
</evidence>
<feature type="domain" description="Leucine-binding protein" evidence="6">
    <location>
        <begin position="27"/>
        <end position="383"/>
    </location>
</feature>
<dbReference type="CDD" id="cd06333">
    <property type="entry name" value="PBP1_ABC_RPA1789-like"/>
    <property type="match status" value="1"/>
</dbReference>
<dbReference type="EMBL" id="QMIF01000002">
    <property type="protein sequence ID" value="TVM35691.1"/>
    <property type="molecule type" value="Genomic_DNA"/>
</dbReference>
<comment type="similarity">
    <text evidence="1">Belongs to the leucine-binding protein family.</text>
</comment>
<dbReference type="AlphaFoldDB" id="A0A6P1ZJ24"/>
<keyword evidence="3 5" id="KW-0732">Signal</keyword>
<dbReference type="Proteomes" id="UP000434052">
    <property type="component" value="Unassembled WGS sequence"/>
</dbReference>
<comment type="caution">
    <text evidence="7">The sequence shown here is derived from an EMBL/GenBank/DDBJ whole genome shotgun (WGS) entry which is preliminary data.</text>
</comment>